<protein>
    <submittedName>
        <fullName evidence="1">Uncharacterized protein</fullName>
    </submittedName>
</protein>
<dbReference type="EMBL" id="QVXO01000065">
    <property type="protein sequence ID" value="RPJ88411.1"/>
    <property type="molecule type" value="Genomic_DNA"/>
</dbReference>
<evidence type="ECO:0000313" key="1">
    <source>
        <dbReference type="EMBL" id="RPJ88411.1"/>
    </source>
</evidence>
<evidence type="ECO:0000313" key="2">
    <source>
        <dbReference type="Proteomes" id="UP000285324"/>
    </source>
</evidence>
<accession>A0A424W5D7</accession>
<dbReference type="RefSeq" id="WP_118934400.1">
    <property type="nucleotide sequence ID" value="NZ_CP061008.1"/>
</dbReference>
<gene>
    <name evidence="1" type="ORF">DY367_27785</name>
</gene>
<sequence length="301" mass="33211">MNMTLLQLIQQACREMALGVPTAVVSSQDPQVIQMYALLNRFGGDLCRQDDWKRLDREHILITSAQTISATMVVNSPILTVPSSTGLTTNWGIDGTGIQPFAQIVSVDSPTQVTMNMPALETGTFDLNFAQVQYPLPVDWKKQIPQTEWDRTNRWPLLGPQSAQGWQSFKSGIVYAGPRERFRLLGQTIALNPPPPNGIVLAFEYISNGYVIDADGVTYKPSFTADTDTCVFDDSLMVEGLKVAFKQAKGLDVSFELSRFNILLEQCKAQDRSAPKLSLSPADISILLSTQNIPDGNWPAN</sequence>
<proteinExistence type="predicted"/>
<reference evidence="1 2" key="1">
    <citation type="submission" date="2018-08" db="EMBL/GenBank/DDBJ databases">
        <title>Achromobacter xylosoxidans Genome sequencing and assembly.</title>
        <authorList>
            <person name="Wang R."/>
            <person name="Rensing C."/>
            <person name="Li Y."/>
        </authorList>
    </citation>
    <scope>NUCLEOTIDE SEQUENCE [LARGE SCALE GENOMIC DNA]</scope>
    <source>
        <strain evidence="1 2">GD003A</strain>
    </source>
</reference>
<dbReference type="Proteomes" id="UP000285324">
    <property type="component" value="Unassembled WGS sequence"/>
</dbReference>
<comment type="caution">
    <text evidence="1">The sequence shown here is derived from an EMBL/GenBank/DDBJ whole genome shotgun (WGS) entry which is preliminary data.</text>
</comment>
<organism evidence="1 2">
    <name type="scientific">Alcaligenes xylosoxydans xylosoxydans</name>
    <name type="common">Achromobacter xylosoxidans</name>
    <dbReference type="NCBI Taxonomy" id="85698"/>
    <lineage>
        <taxon>Bacteria</taxon>
        <taxon>Pseudomonadati</taxon>
        <taxon>Pseudomonadota</taxon>
        <taxon>Betaproteobacteria</taxon>
        <taxon>Burkholderiales</taxon>
        <taxon>Alcaligenaceae</taxon>
        <taxon>Achromobacter</taxon>
    </lineage>
</organism>
<dbReference type="AlphaFoldDB" id="A0A424W5D7"/>
<dbReference type="OrthoDB" id="9135032at2"/>
<name>A0A424W5D7_ALCXX</name>